<dbReference type="eggNOG" id="COG2267">
    <property type="taxonomic scope" value="Bacteria"/>
</dbReference>
<reference evidence="2 3" key="1">
    <citation type="journal article" date="2014" name="Genome Announc.">
        <title>Draft Genome Sequence of Petroleum Oil-Degrading Marine Bacterium Pseudomonas taeanensis Strain MS-3, Isolated from a Crude Oil-Contaminated Seashore.</title>
        <authorList>
            <person name="Lee S.Y."/>
            <person name="Kim S.H."/>
            <person name="Lee D.G."/>
            <person name="Shin S."/>
            <person name="Yun S.H."/>
            <person name="Choi C.W."/>
            <person name="Chung Y.H."/>
            <person name="Choi J.S."/>
            <person name="Kahng H.Y."/>
            <person name="Kim S.I."/>
        </authorList>
    </citation>
    <scope>NUCLEOTIDE SEQUENCE [LARGE SCALE GENOMIC DNA]</scope>
    <source>
        <strain evidence="2 3">MS-3</strain>
    </source>
</reference>
<dbReference type="AlphaFoldDB" id="A0A0A1YNS6"/>
<dbReference type="Gene3D" id="3.40.50.1820">
    <property type="entry name" value="alpha/beta hydrolase"/>
    <property type="match status" value="1"/>
</dbReference>
<dbReference type="EMBL" id="AWSQ01000001">
    <property type="protein sequence ID" value="KFX71572.1"/>
    <property type="molecule type" value="Genomic_DNA"/>
</dbReference>
<dbReference type="STRING" id="1395571.TMS3_0106505"/>
<dbReference type="OrthoDB" id="9785847at2"/>
<dbReference type="GO" id="GO:0016020">
    <property type="term" value="C:membrane"/>
    <property type="evidence" value="ECO:0007669"/>
    <property type="project" value="TreeGrafter"/>
</dbReference>
<name>A0A0A1YNS6_9PSED</name>
<evidence type="ECO:0000313" key="2">
    <source>
        <dbReference type="EMBL" id="KFX71572.1"/>
    </source>
</evidence>
<evidence type="ECO:0000313" key="3">
    <source>
        <dbReference type="Proteomes" id="UP000030063"/>
    </source>
</evidence>
<dbReference type="Proteomes" id="UP000030063">
    <property type="component" value="Unassembled WGS sequence"/>
</dbReference>
<comment type="caution">
    <text evidence="2">The sequence shown here is derived from an EMBL/GenBank/DDBJ whole genome shotgun (WGS) entry which is preliminary data.</text>
</comment>
<dbReference type="PANTHER" id="PTHR43798">
    <property type="entry name" value="MONOACYLGLYCEROL LIPASE"/>
    <property type="match status" value="1"/>
</dbReference>
<accession>A0A0A1YNS6</accession>
<feature type="domain" description="AB hydrolase-1" evidence="1">
    <location>
        <begin position="23"/>
        <end position="250"/>
    </location>
</feature>
<dbReference type="GO" id="GO:0003824">
    <property type="term" value="F:catalytic activity"/>
    <property type="evidence" value="ECO:0007669"/>
    <property type="project" value="InterPro"/>
</dbReference>
<sequence>MMLLTAERTPAGTSYLATGQGQPVVLIHGVGLNKEMWGGQIVGLAPHYRVIAYDMLGHGASPRPATGTDLLGYAEQLRELLEHLHLPQATIIGFSMGGLIARAFALHYPQHTQGLVVLNSVFNRSPEQRAAVIERTRQVAQYGPNANAEAALTRWFSHEYQAANPAQIAALRQTLASNDPEGYLTTYELFATQDMYQVDQLDSIRVPTLISTGELDPGSTPQMAKELAELIPGAQVAVLAEQRHMMPVESPRLVNQVLLDFLNRAQTSENPAKGIVA</sequence>
<dbReference type="InterPro" id="IPR050266">
    <property type="entry name" value="AB_hydrolase_sf"/>
</dbReference>
<dbReference type="InterPro" id="IPR000073">
    <property type="entry name" value="AB_hydrolase_1"/>
</dbReference>
<proteinExistence type="predicted"/>
<organism evidence="2 3">
    <name type="scientific">Pseudomonas taeanensis MS-3</name>
    <dbReference type="NCBI Taxonomy" id="1395571"/>
    <lineage>
        <taxon>Bacteria</taxon>
        <taxon>Pseudomonadati</taxon>
        <taxon>Pseudomonadota</taxon>
        <taxon>Gammaproteobacteria</taxon>
        <taxon>Pseudomonadales</taxon>
        <taxon>Pseudomonadaceae</taxon>
        <taxon>Pseudomonas</taxon>
    </lineage>
</organism>
<dbReference type="PRINTS" id="PR00412">
    <property type="entry name" value="EPOXHYDRLASE"/>
</dbReference>
<gene>
    <name evidence="2" type="ORF">TMS3_0106505</name>
</gene>
<dbReference type="Pfam" id="PF00561">
    <property type="entry name" value="Abhydrolase_1"/>
    <property type="match status" value="1"/>
</dbReference>
<dbReference type="PRINTS" id="PR00111">
    <property type="entry name" value="ABHYDROLASE"/>
</dbReference>
<dbReference type="InterPro" id="IPR029058">
    <property type="entry name" value="AB_hydrolase_fold"/>
</dbReference>
<dbReference type="RefSeq" id="WP_025164417.1">
    <property type="nucleotide sequence ID" value="NZ_AWSQ01000001.1"/>
</dbReference>
<keyword evidence="3" id="KW-1185">Reference proteome</keyword>
<dbReference type="PANTHER" id="PTHR43798:SF33">
    <property type="entry name" value="HYDROLASE, PUTATIVE (AFU_ORTHOLOGUE AFUA_2G14860)-RELATED"/>
    <property type="match status" value="1"/>
</dbReference>
<evidence type="ECO:0000259" key="1">
    <source>
        <dbReference type="Pfam" id="PF00561"/>
    </source>
</evidence>
<protein>
    <submittedName>
        <fullName evidence="2">3-oxoadipate enol-lactonase</fullName>
    </submittedName>
</protein>
<dbReference type="InterPro" id="IPR000639">
    <property type="entry name" value="Epox_hydrolase-like"/>
</dbReference>
<dbReference type="SUPFAM" id="SSF53474">
    <property type="entry name" value="alpha/beta-Hydrolases"/>
    <property type="match status" value="1"/>
</dbReference>